<dbReference type="NCBIfam" id="NF038131">
    <property type="entry name" value="choice_anch_K"/>
    <property type="match status" value="1"/>
</dbReference>
<dbReference type="RefSeq" id="WP_106764677.1">
    <property type="nucleotide sequence ID" value="NZ_PXNP01000104.1"/>
</dbReference>
<evidence type="ECO:0000259" key="2">
    <source>
        <dbReference type="Pfam" id="PF07589"/>
    </source>
</evidence>
<dbReference type="OrthoDB" id="6366112at2"/>
<protein>
    <recommendedName>
        <fullName evidence="2">Ice-binding protein C-terminal domain-containing protein</fullName>
    </recommendedName>
</protein>
<sequence>MEFLAKVSLSAFLLTAATGVAAYPVTVTSIDGAFENTQKADGSSASGDGTSRIEWGDTGIFKQQSSLEFSGASPLPILYDDSAFSLGTLTHTNNKITGPTLLSTDLAVTLGFSGSGDLGTAAGNFLFSHDETPNNACIAGFFGICFLPIGNVDDTLTLLDKTVSSSSFTLGSFEYSLELIGFSSTNVASTPENEVRDFNLFAKLNAAAVPVPEPGTLALLGLGLFGLGMTRLRRS</sequence>
<evidence type="ECO:0000313" key="4">
    <source>
        <dbReference type="Proteomes" id="UP000239866"/>
    </source>
</evidence>
<name>A0A2T1K521_9GAMM</name>
<feature type="chain" id="PRO_5015507057" description="Ice-binding protein C-terminal domain-containing protein" evidence="1">
    <location>
        <begin position="23"/>
        <end position="235"/>
    </location>
</feature>
<proteinExistence type="predicted"/>
<dbReference type="InterPro" id="IPR047995">
    <property type="entry name" value="Choice_anch_K"/>
</dbReference>
<dbReference type="NCBIfam" id="NF038125">
    <property type="entry name" value="PEP_CTERM_THxN"/>
    <property type="match status" value="1"/>
</dbReference>
<gene>
    <name evidence="3" type="ORF">C7H09_16305</name>
</gene>
<keyword evidence="4" id="KW-1185">Reference proteome</keyword>
<dbReference type="EMBL" id="PXNP01000104">
    <property type="protein sequence ID" value="PSF05160.1"/>
    <property type="molecule type" value="Genomic_DNA"/>
</dbReference>
<dbReference type="Pfam" id="PF07589">
    <property type="entry name" value="PEP-CTERM"/>
    <property type="match status" value="1"/>
</dbReference>
<dbReference type="InterPro" id="IPR013424">
    <property type="entry name" value="Ice-binding_C"/>
</dbReference>
<reference evidence="3 4" key="1">
    <citation type="submission" date="2018-03" db="EMBL/GenBank/DDBJ databases">
        <title>Marinobacter brunus sp. nov., a marine bacterium of Gamma-proteobacteria isolated from the surface seawater of the South China Sea.</title>
        <authorList>
            <person name="Cheng H."/>
            <person name="Wu Y.-H."/>
            <person name="Xamxidin M."/>
            <person name="Xu X.-W."/>
        </authorList>
    </citation>
    <scope>NUCLEOTIDE SEQUENCE [LARGE SCALE GENOMIC DNA]</scope>
    <source>
        <strain evidence="3 4">NH169-3</strain>
    </source>
</reference>
<dbReference type="AlphaFoldDB" id="A0A2T1K521"/>
<keyword evidence="1" id="KW-0732">Signal</keyword>
<organism evidence="3 4">
    <name type="scientific">Marinobacter fuscus</name>
    <dbReference type="NCBI Taxonomy" id="2109942"/>
    <lineage>
        <taxon>Bacteria</taxon>
        <taxon>Pseudomonadati</taxon>
        <taxon>Pseudomonadota</taxon>
        <taxon>Gammaproteobacteria</taxon>
        <taxon>Pseudomonadales</taxon>
        <taxon>Marinobacteraceae</taxon>
        <taxon>Marinobacter</taxon>
    </lineage>
</organism>
<evidence type="ECO:0000256" key="1">
    <source>
        <dbReference type="SAM" id="SignalP"/>
    </source>
</evidence>
<dbReference type="NCBIfam" id="TIGR02595">
    <property type="entry name" value="PEP_CTERM"/>
    <property type="match status" value="1"/>
</dbReference>
<accession>A0A2T1K521</accession>
<evidence type="ECO:0000313" key="3">
    <source>
        <dbReference type="EMBL" id="PSF05160.1"/>
    </source>
</evidence>
<feature type="signal peptide" evidence="1">
    <location>
        <begin position="1"/>
        <end position="22"/>
    </location>
</feature>
<comment type="caution">
    <text evidence="3">The sequence shown here is derived from an EMBL/GenBank/DDBJ whole genome shotgun (WGS) entry which is preliminary data.</text>
</comment>
<dbReference type="Proteomes" id="UP000239866">
    <property type="component" value="Unassembled WGS sequence"/>
</dbReference>
<feature type="domain" description="Ice-binding protein C-terminal" evidence="2">
    <location>
        <begin position="210"/>
        <end position="234"/>
    </location>
</feature>